<keyword evidence="1" id="KW-0479">Metal-binding</keyword>
<feature type="domain" description="EF-hand" evidence="3">
    <location>
        <begin position="133"/>
        <end position="166"/>
    </location>
</feature>
<evidence type="ECO:0000313" key="5">
    <source>
        <dbReference type="Proteomes" id="UP000598217"/>
    </source>
</evidence>
<dbReference type="Proteomes" id="UP000598217">
    <property type="component" value="Unassembled WGS sequence"/>
</dbReference>
<gene>
    <name evidence="4" type="ORF">H4W79_000741</name>
</gene>
<comment type="caution">
    <text evidence="4">The sequence shown here is derived from an EMBL/GenBank/DDBJ whole genome shotgun (WGS) entry which is preliminary data.</text>
</comment>
<dbReference type="CDD" id="cd00051">
    <property type="entry name" value="EFh"/>
    <property type="match status" value="1"/>
</dbReference>
<keyword evidence="2" id="KW-0677">Repeat</keyword>
<dbReference type="EMBL" id="JADBDY010000001">
    <property type="protein sequence ID" value="MBE1456527.1"/>
    <property type="molecule type" value="Genomic_DNA"/>
</dbReference>
<dbReference type="PANTHER" id="PTHR10827">
    <property type="entry name" value="RETICULOCALBIN"/>
    <property type="match status" value="1"/>
</dbReference>
<evidence type="ECO:0000256" key="1">
    <source>
        <dbReference type="ARBA" id="ARBA00022723"/>
    </source>
</evidence>
<dbReference type="InterPro" id="IPR018247">
    <property type="entry name" value="EF_Hand_1_Ca_BS"/>
</dbReference>
<accession>A0ABR9HBY2</accession>
<dbReference type="PROSITE" id="PS00018">
    <property type="entry name" value="EF_HAND_1"/>
    <property type="match status" value="2"/>
</dbReference>
<protein>
    <submittedName>
        <fullName evidence="4">Ca2+-binding EF-hand superfamily protein</fullName>
    </submittedName>
</protein>
<evidence type="ECO:0000259" key="3">
    <source>
        <dbReference type="PROSITE" id="PS50222"/>
    </source>
</evidence>
<evidence type="ECO:0000256" key="2">
    <source>
        <dbReference type="ARBA" id="ARBA00022737"/>
    </source>
</evidence>
<dbReference type="Gene3D" id="1.10.238.10">
    <property type="entry name" value="EF-hand"/>
    <property type="match status" value="1"/>
</dbReference>
<reference evidence="4 5" key="1">
    <citation type="submission" date="2020-10" db="EMBL/GenBank/DDBJ databases">
        <title>Sequencing the genomes of 1000 actinobacteria strains.</title>
        <authorList>
            <person name="Klenk H.-P."/>
        </authorList>
    </citation>
    <scope>NUCLEOTIDE SEQUENCE [LARGE SCALE GENOMIC DNA]</scope>
    <source>
        <strain evidence="4 5">DSM 45157</strain>
    </source>
</reference>
<keyword evidence="5" id="KW-1185">Reference proteome</keyword>
<name>A0ABR9HBY2_9ACTN</name>
<dbReference type="Pfam" id="PF13499">
    <property type="entry name" value="EF-hand_7"/>
    <property type="match status" value="1"/>
</dbReference>
<proteinExistence type="predicted"/>
<dbReference type="SMART" id="SM00054">
    <property type="entry name" value="EFh"/>
    <property type="match status" value="3"/>
</dbReference>
<organism evidence="4 5">
    <name type="scientific">Nocardiopsis terrae</name>
    <dbReference type="NCBI Taxonomy" id="372655"/>
    <lineage>
        <taxon>Bacteria</taxon>
        <taxon>Bacillati</taxon>
        <taxon>Actinomycetota</taxon>
        <taxon>Actinomycetes</taxon>
        <taxon>Streptosporangiales</taxon>
        <taxon>Nocardiopsidaceae</taxon>
        <taxon>Nocardiopsis</taxon>
    </lineage>
</organism>
<sequence>MSTNPRIAARFSDLFDVLDTDGDKSVTWDDYQRLVDRYVSGYGLEAQAPRALAIREAYEVMWRKLAGHEEAGDGRLDREAFVAAMQAASEDRSRSNAAEAVAEAVFDLLDADEDGRISEEEFLVYAKALGAEESGARKRFAHVDTDGDAFVSREEFVLSARLYLFGDDIDSPGGFVFGVV</sequence>
<dbReference type="SUPFAM" id="SSF47473">
    <property type="entry name" value="EF-hand"/>
    <property type="match status" value="1"/>
</dbReference>
<dbReference type="InterPro" id="IPR011992">
    <property type="entry name" value="EF-hand-dom_pair"/>
</dbReference>
<dbReference type="RefSeq" id="WP_191268416.1">
    <property type="nucleotide sequence ID" value="NZ_BMXJ01000002.1"/>
</dbReference>
<dbReference type="PANTHER" id="PTHR10827:SF98">
    <property type="entry name" value="45 KDA CALCIUM-BINDING PROTEIN"/>
    <property type="match status" value="1"/>
</dbReference>
<feature type="domain" description="EF-hand" evidence="3">
    <location>
        <begin position="6"/>
        <end position="41"/>
    </location>
</feature>
<dbReference type="PROSITE" id="PS50222">
    <property type="entry name" value="EF_HAND_2"/>
    <property type="match status" value="3"/>
</dbReference>
<dbReference type="InterPro" id="IPR002048">
    <property type="entry name" value="EF_hand_dom"/>
</dbReference>
<evidence type="ECO:0000313" key="4">
    <source>
        <dbReference type="EMBL" id="MBE1456527.1"/>
    </source>
</evidence>
<feature type="domain" description="EF-hand" evidence="3">
    <location>
        <begin position="97"/>
        <end position="132"/>
    </location>
</feature>